<feature type="transmembrane region" description="Helical" evidence="1">
    <location>
        <begin position="101"/>
        <end position="126"/>
    </location>
</feature>
<keyword evidence="1" id="KW-1133">Transmembrane helix</keyword>
<reference evidence="3" key="1">
    <citation type="submission" date="2025-08" db="UniProtKB">
        <authorList>
            <consortium name="RefSeq"/>
        </authorList>
    </citation>
    <scope>IDENTIFICATION</scope>
    <source>
        <tissue evidence="3">Whole body pupa</tissue>
    </source>
</reference>
<accession>A0A8U0W4R1</accession>
<dbReference type="RefSeq" id="XP_037880204.1">
    <property type="nucleotide sequence ID" value="XM_038024276.1"/>
</dbReference>
<dbReference type="GeneID" id="119631777"/>
<protein>
    <submittedName>
        <fullName evidence="3">Uncharacterized protein LOC119631777</fullName>
    </submittedName>
</protein>
<evidence type="ECO:0000256" key="1">
    <source>
        <dbReference type="SAM" id="Phobius"/>
    </source>
</evidence>
<evidence type="ECO:0000313" key="3">
    <source>
        <dbReference type="RefSeq" id="XP_037880204.1"/>
    </source>
</evidence>
<organism evidence="2 3">
    <name type="scientific">Glossina fuscipes</name>
    <dbReference type="NCBI Taxonomy" id="7396"/>
    <lineage>
        <taxon>Eukaryota</taxon>
        <taxon>Metazoa</taxon>
        <taxon>Ecdysozoa</taxon>
        <taxon>Arthropoda</taxon>
        <taxon>Hexapoda</taxon>
        <taxon>Insecta</taxon>
        <taxon>Pterygota</taxon>
        <taxon>Neoptera</taxon>
        <taxon>Endopterygota</taxon>
        <taxon>Diptera</taxon>
        <taxon>Brachycera</taxon>
        <taxon>Muscomorpha</taxon>
        <taxon>Hippoboscoidea</taxon>
        <taxon>Glossinidae</taxon>
        <taxon>Glossina</taxon>
    </lineage>
</organism>
<dbReference type="KEGG" id="gfs:119631777"/>
<keyword evidence="2" id="KW-1185">Reference proteome</keyword>
<dbReference type="Proteomes" id="UP000092443">
    <property type="component" value="Unplaced"/>
</dbReference>
<sequence length="180" mass="20687">MDYCSITDPLLFRNCLDSLSITELLSLKHSLNNLEKKKENMASISTKLAKHDISNVSSEEESSVEPIALPLMADVRDYVPVMYDYKDSWQLAEKPSKFQTFFQITVTTLAFLSFGGYLLCLIVHAIKNKGPITYLHPMAPTADPNSNRIKPIKIYKRNRRSIITTNPYIFSNQPYRHYFT</sequence>
<proteinExistence type="predicted"/>
<name>A0A8U0W4R1_9MUSC</name>
<keyword evidence="1" id="KW-0812">Transmembrane</keyword>
<gene>
    <name evidence="3" type="primary">LOC119631777</name>
</gene>
<keyword evidence="1" id="KW-0472">Membrane</keyword>
<evidence type="ECO:0000313" key="2">
    <source>
        <dbReference type="Proteomes" id="UP000092443"/>
    </source>
</evidence>
<dbReference type="AlphaFoldDB" id="A0A8U0W4R1"/>